<dbReference type="EMBL" id="JBGUBD010000008">
    <property type="protein sequence ID" value="MFA9479322.1"/>
    <property type="molecule type" value="Genomic_DNA"/>
</dbReference>
<dbReference type="Pfam" id="PF01408">
    <property type="entry name" value="GFO_IDH_MocA"/>
    <property type="match status" value="1"/>
</dbReference>
<dbReference type="Pfam" id="PF02894">
    <property type="entry name" value="GFO_IDH_MocA_C"/>
    <property type="match status" value="1"/>
</dbReference>
<dbReference type="RefSeq" id="WP_425346249.1">
    <property type="nucleotide sequence ID" value="NZ_JBGUBD010000008.1"/>
</dbReference>
<dbReference type="InterPro" id="IPR050463">
    <property type="entry name" value="Gfo/Idh/MocA_oxidrdct_glycsds"/>
</dbReference>
<dbReference type="PANTHER" id="PTHR43818">
    <property type="entry name" value="BCDNA.GH03377"/>
    <property type="match status" value="1"/>
</dbReference>
<evidence type="ECO:0000313" key="4">
    <source>
        <dbReference type="EMBL" id="MFA9479322.1"/>
    </source>
</evidence>
<evidence type="ECO:0000259" key="3">
    <source>
        <dbReference type="Pfam" id="PF02894"/>
    </source>
</evidence>
<gene>
    <name evidence="4" type="ORF">ACERK3_13605</name>
</gene>
<dbReference type="PANTHER" id="PTHR43818:SF11">
    <property type="entry name" value="BCDNA.GH03377"/>
    <property type="match status" value="1"/>
</dbReference>
<proteinExistence type="predicted"/>
<sequence>MIRLGVIGAGGRGRIAKLAHRPEAGVEIAVACDTNEAVFDEYRQLCGSGLVTTHDWLEVVDRDDLDAIFIATPDFLHEAQAIAALDAGKIVYLEKPLAITIEGCDRVLAAADRGSGRLYVGHNMRFFPVMQKMKQIIDAGTIGDVQAIWCRHFVDYGGDAYFKDWHSEQRYSTGLLLQKGAHDIDMIHWFAGGYTQRTVGMGKLSVYNRVQNRRKADEYVSAVANEAHWPPLSQAGFSPIIDVEDHSMMLMQLDNGVQASYQQCHYTPDGHRNYTIIGTQGRIENIGCNSTDEHPAHIQLWTKRCGASINNYETITVPPVPGSHGGADPQIIDDFLNFIRTGQSRGACPLDARMSVAAGVMATCSLRQNNQPYDVPRSPCLQQNERASATLFPSRASISRAKL</sequence>
<feature type="domain" description="Gfo/Idh/MocA-like oxidoreductase N-terminal" evidence="2">
    <location>
        <begin position="2"/>
        <end position="122"/>
    </location>
</feature>
<dbReference type="InterPro" id="IPR004104">
    <property type="entry name" value="Gfo/Idh/MocA-like_OxRdtase_C"/>
</dbReference>
<dbReference type="SUPFAM" id="SSF51735">
    <property type="entry name" value="NAD(P)-binding Rossmann-fold domains"/>
    <property type="match status" value="1"/>
</dbReference>
<dbReference type="Proteomes" id="UP001575105">
    <property type="component" value="Unassembled WGS sequence"/>
</dbReference>
<dbReference type="Gene3D" id="3.30.360.10">
    <property type="entry name" value="Dihydrodipicolinate Reductase, domain 2"/>
    <property type="match status" value="1"/>
</dbReference>
<evidence type="ECO:0000256" key="1">
    <source>
        <dbReference type="ARBA" id="ARBA00023002"/>
    </source>
</evidence>
<name>A0ABV4U938_9BACT</name>
<dbReference type="InterPro" id="IPR000683">
    <property type="entry name" value="Gfo/Idh/MocA-like_OxRdtase_N"/>
</dbReference>
<evidence type="ECO:0000259" key="2">
    <source>
        <dbReference type="Pfam" id="PF01408"/>
    </source>
</evidence>
<comment type="caution">
    <text evidence="4">The sequence shown here is derived from an EMBL/GenBank/DDBJ whole genome shotgun (WGS) entry which is preliminary data.</text>
</comment>
<dbReference type="InterPro" id="IPR036291">
    <property type="entry name" value="NAD(P)-bd_dom_sf"/>
</dbReference>
<reference evidence="4 5" key="1">
    <citation type="submission" date="2024-08" db="EMBL/GenBank/DDBJ databases">
        <title>Whole-genome sequencing of halo(alkali)philic microorganisms from hypersaline lakes.</title>
        <authorList>
            <person name="Sorokin D.Y."/>
            <person name="Merkel A.Y."/>
            <person name="Messina E."/>
            <person name="Yakimov M."/>
        </authorList>
    </citation>
    <scope>NUCLEOTIDE SEQUENCE [LARGE SCALE GENOMIC DNA]</scope>
    <source>
        <strain evidence="4 5">AB-hyl4</strain>
    </source>
</reference>
<dbReference type="SUPFAM" id="SSF55347">
    <property type="entry name" value="Glyceraldehyde-3-phosphate dehydrogenase-like, C-terminal domain"/>
    <property type="match status" value="1"/>
</dbReference>
<keyword evidence="5" id="KW-1185">Reference proteome</keyword>
<dbReference type="Gene3D" id="3.40.50.720">
    <property type="entry name" value="NAD(P)-binding Rossmann-like Domain"/>
    <property type="match status" value="1"/>
</dbReference>
<organism evidence="4 5">
    <name type="scientific">Natronomicrosphaera hydrolytica</name>
    <dbReference type="NCBI Taxonomy" id="3242702"/>
    <lineage>
        <taxon>Bacteria</taxon>
        <taxon>Pseudomonadati</taxon>
        <taxon>Planctomycetota</taxon>
        <taxon>Phycisphaerae</taxon>
        <taxon>Phycisphaerales</taxon>
        <taxon>Phycisphaeraceae</taxon>
        <taxon>Natronomicrosphaera</taxon>
    </lineage>
</organism>
<protein>
    <submittedName>
        <fullName evidence="4">Gfo/Idh/MocA family protein</fullName>
    </submittedName>
</protein>
<accession>A0ABV4U938</accession>
<keyword evidence="1" id="KW-0560">Oxidoreductase</keyword>
<evidence type="ECO:0000313" key="5">
    <source>
        <dbReference type="Proteomes" id="UP001575105"/>
    </source>
</evidence>
<feature type="domain" description="Gfo/Idh/MocA-like oxidoreductase C-terminal" evidence="3">
    <location>
        <begin position="134"/>
        <end position="372"/>
    </location>
</feature>